<comment type="caution">
    <text evidence="4">The sequence shown here is derived from an EMBL/GenBank/DDBJ whole genome shotgun (WGS) entry which is preliminary data.</text>
</comment>
<keyword evidence="5" id="KW-1185">Reference proteome</keyword>
<dbReference type="AlphaFoldDB" id="A0A2T9J3M8"/>
<name>A0A2T9J3M8_9CAUL</name>
<evidence type="ECO:0000256" key="2">
    <source>
        <dbReference type="SAM" id="SignalP"/>
    </source>
</evidence>
<accession>A0A2T9J3M8</accession>
<dbReference type="SUPFAM" id="SSF47090">
    <property type="entry name" value="PGBD-like"/>
    <property type="match status" value="1"/>
</dbReference>
<feature type="signal peptide" evidence="2">
    <location>
        <begin position="1"/>
        <end position="20"/>
    </location>
</feature>
<feature type="region of interest" description="Disordered" evidence="1">
    <location>
        <begin position="121"/>
        <end position="144"/>
    </location>
</feature>
<feature type="domain" description="Peptidoglycan binding-like" evidence="3">
    <location>
        <begin position="47"/>
        <end position="87"/>
    </location>
</feature>
<evidence type="ECO:0000256" key="1">
    <source>
        <dbReference type="SAM" id="MobiDB-lite"/>
    </source>
</evidence>
<dbReference type="InterPro" id="IPR002477">
    <property type="entry name" value="Peptidoglycan-bd-like"/>
</dbReference>
<evidence type="ECO:0000259" key="3">
    <source>
        <dbReference type="Pfam" id="PF01471"/>
    </source>
</evidence>
<dbReference type="InterPro" id="IPR036366">
    <property type="entry name" value="PGBDSf"/>
</dbReference>
<dbReference type="InterPro" id="IPR036365">
    <property type="entry name" value="PGBD-like_sf"/>
</dbReference>
<dbReference type="EMBL" id="QDKP01000054">
    <property type="protein sequence ID" value="PVM75166.1"/>
    <property type="molecule type" value="Genomic_DNA"/>
</dbReference>
<sequence length="144" mass="15756">MWRPAILCAFLIAGLAGSDAGPGFSTASAHDCQDKIGLKDWNPALGKAIQARLKARGYYRGPIDGKLGPKSRAAMDAFRTERGMVADHRLHADFMKELLGVEMELDDWQDQYALLAELGIPREASPTPNPCQDLYSGRDPEPTN</sequence>
<organism evidence="4 5">
    <name type="scientific">Caulobacter radicis</name>
    <dbReference type="NCBI Taxonomy" id="2172650"/>
    <lineage>
        <taxon>Bacteria</taxon>
        <taxon>Pseudomonadati</taxon>
        <taxon>Pseudomonadota</taxon>
        <taxon>Alphaproteobacteria</taxon>
        <taxon>Caulobacterales</taxon>
        <taxon>Caulobacteraceae</taxon>
        <taxon>Caulobacter</taxon>
    </lineage>
</organism>
<keyword evidence="2" id="KW-0732">Signal</keyword>
<gene>
    <name evidence="4" type="ORF">DDF65_18585</name>
</gene>
<feature type="chain" id="PRO_5015600612" description="Peptidoglycan binding-like domain-containing protein" evidence="2">
    <location>
        <begin position="21"/>
        <end position="144"/>
    </location>
</feature>
<evidence type="ECO:0000313" key="4">
    <source>
        <dbReference type="EMBL" id="PVM75166.1"/>
    </source>
</evidence>
<dbReference type="Pfam" id="PF01471">
    <property type="entry name" value="PG_binding_1"/>
    <property type="match status" value="1"/>
</dbReference>
<evidence type="ECO:0000313" key="5">
    <source>
        <dbReference type="Proteomes" id="UP000244913"/>
    </source>
</evidence>
<proteinExistence type="predicted"/>
<dbReference type="Gene3D" id="1.10.101.10">
    <property type="entry name" value="PGBD-like superfamily/PGBD"/>
    <property type="match status" value="1"/>
</dbReference>
<reference evidence="4 5" key="1">
    <citation type="submission" date="2018-04" db="EMBL/GenBank/DDBJ databases">
        <title>The genome sequence of Caulobacter sp. 736.</title>
        <authorList>
            <person name="Gao J."/>
            <person name="Sun J."/>
        </authorList>
    </citation>
    <scope>NUCLEOTIDE SEQUENCE [LARGE SCALE GENOMIC DNA]</scope>
    <source>
        <strain evidence="4 5">736</strain>
    </source>
</reference>
<protein>
    <recommendedName>
        <fullName evidence="3">Peptidoglycan binding-like domain-containing protein</fullName>
    </recommendedName>
</protein>
<dbReference type="Proteomes" id="UP000244913">
    <property type="component" value="Unassembled WGS sequence"/>
</dbReference>